<dbReference type="GO" id="GO:0004672">
    <property type="term" value="F:protein kinase activity"/>
    <property type="evidence" value="ECO:0007669"/>
    <property type="project" value="InterPro"/>
</dbReference>
<feature type="compositionally biased region" description="Acidic residues" evidence="6">
    <location>
        <begin position="81"/>
        <end position="101"/>
    </location>
</feature>
<dbReference type="SMART" id="SM00184">
    <property type="entry name" value="RING"/>
    <property type="match status" value="1"/>
</dbReference>
<sequence length="767" mass="83351">MKVPCCSVCHTRYNDEERAPLLLHCGHGFCKECLSRMFASSLDNSLSCPRCRHVTLVGNSVSALRKNFALLAVTATGNSSSDDDVSDGDGVVENDEFEEYEEDRRRSSSASSSGGCSVGGAIELANHGELKFLQRIGEGKRAGVEMWTATLAGGVRAGGRCRHKVAVRKVSITEEMDVMWVQSQLESLRQAAIWCRNVCTFHGVIRGVDSCLSLVMDRCYGSLQSAMQRNEGRLTLEQILRYGADIARGVAELHAAGVVCMNLKPSNILLDVTGHAVVSDYGLPAILKKPICRKARAEGDSSIIHSCMDCTMLSPHYTAPEAWEPVRKSLNLFWEEAIGISAESDAWSFGCTLVEMCTGTVPWAGLSAEEIYRTVVKARRLPPQYASVVGVGIPRELWKMIGECLQFKPSKRPTFSAMLAIFLRHLQSLPRSPPASPENDVEAWDLNGVRNFLAKAASGAGSSAVSSLLEAQNNDGRLRSTLPVKEGFGPSVAHVCAYHGQPDCMRELLLDGADPNAVDDEGESVLHRAVAKKYTDCALILLEHGGSRSMGVPNLKELTPLHLCVATWNVAVVRRWVEVATTEEIADAINILSPSGTALCMAAAAKKDHEKEGRELVRLLLAAGADPTAQDAQQRTALHTAAMANDVELVQIILDAGVDVNIRAKSCIGLLLSAGADYNFQDDEGDNAFHIAADAAKMIRENLEWIIHMLKCPDAAVDLRNHSGKTLKDFLEALPREWISEDLMEALLDKGVQLSPTIYLAGDWCEI</sequence>
<dbReference type="GO" id="GO:0005802">
    <property type="term" value="C:trans-Golgi network"/>
    <property type="evidence" value="ECO:0007669"/>
    <property type="project" value="TreeGrafter"/>
</dbReference>
<dbReference type="Gene3D" id="3.30.40.10">
    <property type="entry name" value="Zinc/RING finger domain, C3HC4 (zinc finger)"/>
    <property type="match status" value="1"/>
</dbReference>
<dbReference type="GO" id="GO:0006952">
    <property type="term" value="P:defense response"/>
    <property type="evidence" value="ECO:0007669"/>
    <property type="project" value="InterPro"/>
</dbReference>
<dbReference type="AlphaFoldDB" id="A0A803ND69"/>
<dbReference type="Pfam" id="PF13445">
    <property type="entry name" value="zf-RING_UBOX"/>
    <property type="match status" value="1"/>
</dbReference>
<dbReference type="Gene3D" id="1.25.40.20">
    <property type="entry name" value="Ankyrin repeat-containing domain"/>
    <property type="match status" value="3"/>
</dbReference>
<dbReference type="GO" id="GO:0045324">
    <property type="term" value="P:late endosome to vacuole transport"/>
    <property type="evidence" value="ECO:0007669"/>
    <property type="project" value="TreeGrafter"/>
</dbReference>
<dbReference type="CDD" id="cd23140">
    <property type="entry name" value="RING-HC_KEG-like"/>
    <property type="match status" value="1"/>
</dbReference>
<dbReference type="SUPFAM" id="SSF57850">
    <property type="entry name" value="RING/U-box"/>
    <property type="match status" value="1"/>
</dbReference>
<dbReference type="InterPro" id="IPR036770">
    <property type="entry name" value="Ankyrin_rpt-contain_sf"/>
</dbReference>
<reference evidence="9" key="2">
    <citation type="submission" date="2021-03" db="UniProtKB">
        <authorList>
            <consortium name="EnsemblPlants"/>
        </authorList>
    </citation>
    <scope>IDENTIFICATION</scope>
</reference>
<evidence type="ECO:0008006" key="11">
    <source>
        <dbReference type="Google" id="ProtNLM"/>
    </source>
</evidence>
<keyword evidence="4" id="KW-0040">ANK repeat</keyword>
<dbReference type="InterPro" id="IPR002110">
    <property type="entry name" value="Ankyrin_rpt"/>
</dbReference>
<dbReference type="GO" id="GO:0009738">
    <property type="term" value="P:abscisic acid-activated signaling pathway"/>
    <property type="evidence" value="ECO:0007669"/>
    <property type="project" value="InterPro"/>
</dbReference>
<feature type="domain" description="Protein kinase" evidence="7">
    <location>
        <begin position="130"/>
        <end position="423"/>
    </location>
</feature>
<feature type="domain" description="RING-type" evidence="8">
    <location>
        <begin position="6"/>
        <end position="52"/>
    </location>
</feature>
<dbReference type="GO" id="GO:0009788">
    <property type="term" value="P:negative regulation of abscisic acid-activated signaling pathway"/>
    <property type="evidence" value="ECO:0007669"/>
    <property type="project" value="TreeGrafter"/>
</dbReference>
<dbReference type="PANTHER" id="PTHR46960:SF1">
    <property type="entry name" value="E3 UBIQUITIN-PROTEIN LIGASE KEG"/>
    <property type="match status" value="1"/>
</dbReference>
<dbReference type="GO" id="GO:0008270">
    <property type="term" value="F:zinc ion binding"/>
    <property type="evidence" value="ECO:0007669"/>
    <property type="project" value="UniProtKB-KW"/>
</dbReference>
<dbReference type="GO" id="GO:0016567">
    <property type="term" value="P:protein ubiquitination"/>
    <property type="evidence" value="ECO:0007669"/>
    <property type="project" value="InterPro"/>
</dbReference>
<keyword evidence="3" id="KW-0862">Zinc</keyword>
<feature type="repeat" description="ANK" evidence="4">
    <location>
        <begin position="488"/>
        <end position="520"/>
    </location>
</feature>
<evidence type="ECO:0000256" key="2">
    <source>
        <dbReference type="ARBA" id="ARBA00022771"/>
    </source>
</evidence>
<feature type="region of interest" description="Disordered" evidence="6">
    <location>
        <begin position="77"/>
        <end position="116"/>
    </location>
</feature>
<dbReference type="InterPro" id="IPR001841">
    <property type="entry name" value="Znf_RING"/>
</dbReference>
<keyword evidence="2 5" id="KW-0863">Zinc-finger</keyword>
<dbReference type="GO" id="GO:0005524">
    <property type="term" value="F:ATP binding"/>
    <property type="evidence" value="ECO:0007669"/>
    <property type="project" value="InterPro"/>
</dbReference>
<evidence type="ECO:0000256" key="5">
    <source>
        <dbReference type="PROSITE-ProRule" id="PRU00175"/>
    </source>
</evidence>
<dbReference type="PROSITE" id="PS50089">
    <property type="entry name" value="ZF_RING_2"/>
    <property type="match status" value="1"/>
</dbReference>
<organism evidence="9 10">
    <name type="scientific">Chenopodium quinoa</name>
    <name type="common">Quinoa</name>
    <dbReference type="NCBI Taxonomy" id="63459"/>
    <lineage>
        <taxon>Eukaryota</taxon>
        <taxon>Viridiplantae</taxon>
        <taxon>Streptophyta</taxon>
        <taxon>Embryophyta</taxon>
        <taxon>Tracheophyta</taxon>
        <taxon>Spermatophyta</taxon>
        <taxon>Magnoliopsida</taxon>
        <taxon>eudicotyledons</taxon>
        <taxon>Gunneridae</taxon>
        <taxon>Pentapetalae</taxon>
        <taxon>Caryophyllales</taxon>
        <taxon>Chenopodiaceae</taxon>
        <taxon>Chenopodioideae</taxon>
        <taxon>Atripliceae</taxon>
        <taxon>Chenopodium</taxon>
    </lineage>
</organism>
<dbReference type="SMART" id="SM00248">
    <property type="entry name" value="ANK"/>
    <property type="match status" value="6"/>
</dbReference>
<evidence type="ECO:0000259" key="8">
    <source>
        <dbReference type="PROSITE" id="PS50089"/>
    </source>
</evidence>
<accession>A0A803ND69</accession>
<dbReference type="GO" id="GO:0005769">
    <property type="term" value="C:early endosome"/>
    <property type="evidence" value="ECO:0007669"/>
    <property type="project" value="TreeGrafter"/>
</dbReference>
<evidence type="ECO:0000256" key="4">
    <source>
        <dbReference type="PROSITE-ProRule" id="PRU00023"/>
    </source>
</evidence>
<dbReference type="InterPro" id="IPR000719">
    <property type="entry name" value="Prot_kinase_dom"/>
</dbReference>
<keyword evidence="10" id="KW-1185">Reference proteome</keyword>
<dbReference type="SUPFAM" id="SSF48403">
    <property type="entry name" value="Ankyrin repeat"/>
    <property type="match status" value="1"/>
</dbReference>
<dbReference type="PROSITE" id="PS50297">
    <property type="entry name" value="ANK_REP_REGION"/>
    <property type="match status" value="1"/>
</dbReference>
<dbReference type="Pfam" id="PF07714">
    <property type="entry name" value="PK_Tyr_Ser-Thr"/>
    <property type="match status" value="1"/>
</dbReference>
<evidence type="ECO:0000313" key="10">
    <source>
        <dbReference type="Proteomes" id="UP000596660"/>
    </source>
</evidence>
<dbReference type="Gene3D" id="1.10.510.10">
    <property type="entry name" value="Transferase(Phosphotransferase) domain 1"/>
    <property type="match status" value="1"/>
</dbReference>
<dbReference type="EnsemblPlants" id="AUR62044058-RA">
    <property type="protein sequence ID" value="AUR62044058-RA:cds"/>
    <property type="gene ID" value="AUR62044058"/>
</dbReference>
<dbReference type="InterPro" id="IPR001245">
    <property type="entry name" value="Ser-Thr/Tyr_kinase_cat_dom"/>
</dbReference>
<dbReference type="InterPro" id="IPR013083">
    <property type="entry name" value="Znf_RING/FYVE/PHD"/>
</dbReference>
<evidence type="ECO:0000256" key="3">
    <source>
        <dbReference type="ARBA" id="ARBA00022833"/>
    </source>
</evidence>
<dbReference type="PROSITE" id="PS00518">
    <property type="entry name" value="ZF_RING_1"/>
    <property type="match status" value="1"/>
</dbReference>
<evidence type="ECO:0000259" key="7">
    <source>
        <dbReference type="PROSITE" id="PS50011"/>
    </source>
</evidence>
<dbReference type="PROSITE" id="PS50088">
    <property type="entry name" value="ANK_REPEAT"/>
    <property type="match status" value="2"/>
</dbReference>
<feature type="repeat" description="ANK" evidence="4">
    <location>
        <begin position="633"/>
        <end position="665"/>
    </location>
</feature>
<dbReference type="InterPro" id="IPR027370">
    <property type="entry name" value="Znf-RING_euk"/>
</dbReference>
<dbReference type="SUPFAM" id="SSF56112">
    <property type="entry name" value="Protein kinase-like (PK-like)"/>
    <property type="match status" value="1"/>
</dbReference>
<evidence type="ECO:0000256" key="1">
    <source>
        <dbReference type="ARBA" id="ARBA00022723"/>
    </source>
</evidence>
<dbReference type="InterPro" id="IPR044584">
    <property type="entry name" value="KEG"/>
</dbReference>
<name>A0A803ND69_CHEQI</name>
<reference evidence="9" key="1">
    <citation type="journal article" date="2017" name="Nature">
        <title>The genome of Chenopodium quinoa.</title>
        <authorList>
            <person name="Jarvis D.E."/>
            <person name="Ho Y.S."/>
            <person name="Lightfoot D.J."/>
            <person name="Schmoeckel S.M."/>
            <person name="Li B."/>
            <person name="Borm T.J.A."/>
            <person name="Ohyanagi H."/>
            <person name="Mineta K."/>
            <person name="Michell C.T."/>
            <person name="Saber N."/>
            <person name="Kharbatia N.M."/>
            <person name="Rupper R.R."/>
            <person name="Sharp A.R."/>
            <person name="Dally N."/>
            <person name="Boughton B.A."/>
            <person name="Woo Y.H."/>
            <person name="Gao G."/>
            <person name="Schijlen E.G.W.M."/>
            <person name="Guo X."/>
            <person name="Momin A.A."/>
            <person name="Negrao S."/>
            <person name="Al-Babili S."/>
            <person name="Gehring C."/>
            <person name="Roessner U."/>
            <person name="Jung C."/>
            <person name="Murphy K."/>
            <person name="Arold S.T."/>
            <person name="Gojobori T."/>
            <person name="van der Linden C.G."/>
            <person name="van Loo E.N."/>
            <person name="Jellen E.N."/>
            <person name="Maughan P.J."/>
            <person name="Tester M."/>
        </authorList>
    </citation>
    <scope>NUCLEOTIDE SEQUENCE [LARGE SCALE GENOMIC DNA]</scope>
    <source>
        <strain evidence="9">cv. PI 614886</strain>
    </source>
</reference>
<dbReference type="Gramene" id="AUR62044058-RA">
    <property type="protein sequence ID" value="AUR62044058-RA:cds"/>
    <property type="gene ID" value="AUR62044058"/>
</dbReference>
<dbReference type="PANTHER" id="PTHR46960">
    <property type="entry name" value="E3 UBIQUITIN-PROTEIN LIGASE KEG"/>
    <property type="match status" value="1"/>
</dbReference>
<dbReference type="GO" id="GO:0004842">
    <property type="term" value="F:ubiquitin-protein transferase activity"/>
    <property type="evidence" value="ECO:0007669"/>
    <property type="project" value="InterPro"/>
</dbReference>
<dbReference type="Proteomes" id="UP000596660">
    <property type="component" value="Unplaced"/>
</dbReference>
<dbReference type="PROSITE" id="PS50011">
    <property type="entry name" value="PROTEIN_KINASE_DOM"/>
    <property type="match status" value="1"/>
</dbReference>
<protein>
    <recommendedName>
        <fullName evidence="11">E3 ubiquitin-protein ligase KEG</fullName>
    </recommendedName>
</protein>
<dbReference type="InterPro" id="IPR011009">
    <property type="entry name" value="Kinase-like_dom_sf"/>
</dbReference>
<dbReference type="InterPro" id="IPR017907">
    <property type="entry name" value="Znf_RING_CS"/>
</dbReference>
<keyword evidence="1" id="KW-0479">Metal-binding</keyword>
<proteinExistence type="predicted"/>
<evidence type="ECO:0000313" key="9">
    <source>
        <dbReference type="EnsemblPlants" id="AUR62044058-RA:cds"/>
    </source>
</evidence>
<dbReference type="Pfam" id="PF12796">
    <property type="entry name" value="Ank_2"/>
    <property type="match status" value="2"/>
</dbReference>
<evidence type="ECO:0000256" key="6">
    <source>
        <dbReference type="SAM" id="MobiDB-lite"/>
    </source>
</evidence>